<dbReference type="EMBL" id="BQKI01000036">
    <property type="protein sequence ID" value="GJN13155.1"/>
    <property type="molecule type" value="Genomic_DNA"/>
</dbReference>
<comment type="caution">
    <text evidence="1">The sequence shown here is derived from an EMBL/GenBank/DDBJ whole genome shotgun (WGS) entry which is preliminary data.</text>
</comment>
<dbReference type="AlphaFoldDB" id="A0AAV5DSI1"/>
<accession>A0AAV5DSI1</accession>
<keyword evidence="2" id="KW-1185">Reference proteome</keyword>
<reference evidence="1" key="1">
    <citation type="journal article" date="2018" name="DNA Res.">
        <title>Multiple hybrid de novo genome assembly of finger millet, an orphan allotetraploid crop.</title>
        <authorList>
            <person name="Hatakeyama M."/>
            <person name="Aluri S."/>
            <person name="Balachadran M.T."/>
            <person name="Sivarajan S.R."/>
            <person name="Patrignani A."/>
            <person name="Gruter S."/>
            <person name="Poveda L."/>
            <person name="Shimizu-Inatsugi R."/>
            <person name="Baeten J."/>
            <person name="Francoijs K.J."/>
            <person name="Nataraja K.N."/>
            <person name="Reddy Y.A.N."/>
            <person name="Phadnis S."/>
            <person name="Ravikumar R.L."/>
            <person name="Schlapbach R."/>
            <person name="Sreeman S.M."/>
            <person name="Shimizu K.K."/>
        </authorList>
    </citation>
    <scope>NUCLEOTIDE SEQUENCE</scope>
</reference>
<proteinExistence type="predicted"/>
<gene>
    <name evidence="1" type="primary">ga31495</name>
    <name evidence="1" type="ORF">PR202_ga31495</name>
</gene>
<reference evidence="1" key="2">
    <citation type="submission" date="2021-12" db="EMBL/GenBank/DDBJ databases">
        <title>Resequencing data analysis of finger millet.</title>
        <authorList>
            <person name="Hatakeyama M."/>
            <person name="Aluri S."/>
            <person name="Balachadran M.T."/>
            <person name="Sivarajan S.R."/>
            <person name="Poveda L."/>
            <person name="Shimizu-Inatsugi R."/>
            <person name="Schlapbach R."/>
            <person name="Sreeman S.M."/>
            <person name="Shimizu K.K."/>
        </authorList>
    </citation>
    <scope>NUCLEOTIDE SEQUENCE</scope>
</reference>
<protein>
    <submittedName>
        <fullName evidence="1">Uncharacterized protein</fullName>
    </submittedName>
</protein>
<organism evidence="1 2">
    <name type="scientific">Eleusine coracana subsp. coracana</name>
    <dbReference type="NCBI Taxonomy" id="191504"/>
    <lineage>
        <taxon>Eukaryota</taxon>
        <taxon>Viridiplantae</taxon>
        <taxon>Streptophyta</taxon>
        <taxon>Embryophyta</taxon>
        <taxon>Tracheophyta</taxon>
        <taxon>Spermatophyta</taxon>
        <taxon>Magnoliopsida</taxon>
        <taxon>Liliopsida</taxon>
        <taxon>Poales</taxon>
        <taxon>Poaceae</taxon>
        <taxon>PACMAD clade</taxon>
        <taxon>Chloridoideae</taxon>
        <taxon>Cynodonteae</taxon>
        <taxon>Eleusininae</taxon>
        <taxon>Eleusine</taxon>
    </lineage>
</organism>
<evidence type="ECO:0000313" key="2">
    <source>
        <dbReference type="Proteomes" id="UP001054889"/>
    </source>
</evidence>
<evidence type="ECO:0000313" key="1">
    <source>
        <dbReference type="EMBL" id="GJN13155.1"/>
    </source>
</evidence>
<name>A0AAV5DSI1_ELECO</name>
<sequence length="84" mass="9299">MLRGYLGEAHSLDGKIANLSSVSDSQLVSVLQFCFRTGSPFVVPRCRVIGDLTPAKASYKLVSEGLTRYQRRRPSFARPVLILT</sequence>
<dbReference type="Proteomes" id="UP001054889">
    <property type="component" value="Unassembled WGS sequence"/>
</dbReference>